<dbReference type="Proteomes" id="UP000203464">
    <property type="component" value="Unassembled WGS sequence"/>
</dbReference>
<keyword evidence="1" id="KW-0812">Transmembrane</keyword>
<evidence type="ECO:0008006" key="4">
    <source>
        <dbReference type="Google" id="ProtNLM"/>
    </source>
</evidence>
<evidence type="ECO:0000313" key="2">
    <source>
        <dbReference type="EMBL" id="SMX36862.1"/>
    </source>
</evidence>
<proteinExistence type="predicted"/>
<organism evidence="2 3">
    <name type="scientific">Octadecabacter ascidiaceicola</name>
    <dbReference type="NCBI Taxonomy" id="1655543"/>
    <lineage>
        <taxon>Bacteria</taxon>
        <taxon>Pseudomonadati</taxon>
        <taxon>Pseudomonadota</taxon>
        <taxon>Alphaproteobacteria</taxon>
        <taxon>Rhodobacterales</taxon>
        <taxon>Roseobacteraceae</taxon>
        <taxon>Octadecabacter</taxon>
    </lineage>
</organism>
<name>A0A238K430_9RHOB</name>
<dbReference type="RefSeq" id="WP_093995609.1">
    <property type="nucleotide sequence ID" value="NZ_FXYD01000002.1"/>
</dbReference>
<dbReference type="OrthoDB" id="9794540at2"/>
<dbReference type="EMBL" id="FXYD01000002">
    <property type="protein sequence ID" value="SMX36862.1"/>
    <property type="molecule type" value="Genomic_DNA"/>
</dbReference>
<gene>
    <name evidence="2" type="ORF">OCA8868_01140</name>
</gene>
<evidence type="ECO:0000256" key="1">
    <source>
        <dbReference type="SAM" id="Phobius"/>
    </source>
</evidence>
<reference evidence="3" key="1">
    <citation type="submission" date="2017-05" db="EMBL/GenBank/DDBJ databases">
        <authorList>
            <person name="Rodrigo-Torres L."/>
            <person name="Arahal R. D."/>
            <person name="Lucena T."/>
        </authorList>
    </citation>
    <scope>NUCLEOTIDE SEQUENCE [LARGE SCALE GENOMIC DNA]</scope>
    <source>
        <strain evidence="3">CECT 8868</strain>
    </source>
</reference>
<keyword evidence="1" id="KW-1133">Transmembrane helix</keyword>
<keyword evidence="3" id="KW-1185">Reference proteome</keyword>
<keyword evidence="1" id="KW-0472">Membrane</keyword>
<sequence length="392" mass="42223">MATGDQKAEPQFSQPWRQIISMLVVIGLVCAGAILAFPRVGPVFMANPYLNGFIFFVFLIGLLSCFWQVWQLIKSVSWIEGFAGEQLGADIVKAPGLLAPLATLLRSRGSRMQLSSSSSRSILDSVSQRIDEDREITRYIVNTLIFLGLLGTFYGLATTVPALVETIQSLTPDEGESGGDVFSRLQSGLESQLGGMGVAFASSLLGLAGSLVVGLLELFASHGQNRFYRELEEWMSTITRVGLAAGDDASGSEVAMAGVVDHMVEQMERMQSMFAASEASRTEANERIGMLASAVETLAQQTSNNEANAQLTRVADAQEGLIAALKDTGMEGIDAESRMRLRSIDVGLLRILEDMAAGRQEVIQDLRADMAGLTKAVRQGNREARKSNSDGS</sequence>
<dbReference type="AlphaFoldDB" id="A0A238K430"/>
<feature type="transmembrane region" description="Helical" evidence="1">
    <location>
        <begin position="139"/>
        <end position="164"/>
    </location>
</feature>
<feature type="transmembrane region" description="Helical" evidence="1">
    <location>
        <begin position="49"/>
        <end position="70"/>
    </location>
</feature>
<feature type="transmembrane region" description="Helical" evidence="1">
    <location>
        <begin position="20"/>
        <end position="37"/>
    </location>
</feature>
<feature type="transmembrane region" description="Helical" evidence="1">
    <location>
        <begin position="198"/>
        <end position="220"/>
    </location>
</feature>
<protein>
    <recommendedName>
        <fullName evidence="4">MotA/TolQ/ExbB proton channel family protein</fullName>
    </recommendedName>
</protein>
<accession>A0A238K430</accession>
<evidence type="ECO:0000313" key="3">
    <source>
        <dbReference type="Proteomes" id="UP000203464"/>
    </source>
</evidence>